<evidence type="ECO:0000313" key="2">
    <source>
        <dbReference type="Proteomes" id="UP000195152"/>
    </source>
</evidence>
<comment type="caution">
    <text evidence="1">The sequence shown here is derived from an EMBL/GenBank/DDBJ whole genome shotgun (WGS) entry which is preliminary data.</text>
</comment>
<proteinExistence type="predicted"/>
<evidence type="ECO:0000313" key="1">
    <source>
        <dbReference type="EMBL" id="OTW46426.1"/>
    </source>
</evidence>
<dbReference type="EMBL" id="NFCF01000085">
    <property type="protein sequence ID" value="OTW46426.1"/>
    <property type="molecule type" value="Genomic_DNA"/>
</dbReference>
<dbReference type="AlphaFoldDB" id="A0A242W4T4"/>
<accession>A0A242W4T4</accession>
<sequence>MDYFHGYGVKFIGTVKELAKKNNLTIEETCRILELTMKIDDYDRKDEQLAGIGELIKEMNEQIMGLGEGLSAISERLRDMSEGIALISMDDKE</sequence>
<gene>
    <name evidence="1" type="ORF">BK699_20500</name>
</gene>
<dbReference type="GeneID" id="67470547"/>
<reference evidence="1 2" key="1">
    <citation type="submission" date="2016-10" db="EMBL/GenBank/DDBJ databases">
        <title>Comparative genomics of Bacillus thuringiensis reveals a path to pathogens against multiple invertebrate hosts.</title>
        <authorList>
            <person name="Zheng J."/>
            <person name="Gao Q."/>
            <person name="Liu H."/>
            <person name="Peng D."/>
            <person name="Ruan L."/>
            <person name="Sun M."/>
        </authorList>
    </citation>
    <scope>NUCLEOTIDE SEQUENCE [LARGE SCALE GENOMIC DNA]</scope>
    <source>
        <strain evidence="1">BGSC 4AC1</strain>
    </source>
</reference>
<dbReference type="SMR" id="A0A242W4T4"/>
<dbReference type="RefSeq" id="WP_002026684.1">
    <property type="nucleotide sequence ID" value="NZ_NFCF01000085.1"/>
</dbReference>
<dbReference type="Proteomes" id="UP000195152">
    <property type="component" value="Unassembled WGS sequence"/>
</dbReference>
<protein>
    <submittedName>
        <fullName evidence="1">Uncharacterized protein</fullName>
    </submittedName>
</protein>
<organism evidence="1 2">
    <name type="scientific">Bacillus thuringiensis serovar mexicanensis</name>
    <dbReference type="NCBI Taxonomy" id="180868"/>
    <lineage>
        <taxon>Bacteria</taxon>
        <taxon>Bacillati</taxon>
        <taxon>Bacillota</taxon>
        <taxon>Bacilli</taxon>
        <taxon>Bacillales</taxon>
        <taxon>Bacillaceae</taxon>
        <taxon>Bacillus</taxon>
        <taxon>Bacillus cereus group</taxon>
    </lineage>
</organism>
<name>A0A242W4T4_BACTU</name>